<protein>
    <submittedName>
        <fullName evidence="1">Transposable element Tcb1 transposase</fullName>
    </submittedName>
</protein>
<dbReference type="Proteomes" id="UP000054359">
    <property type="component" value="Unassembled WGS sequence"/>
</dbReference>
<dbReference type="GO" id="GO:0003676">
    <property type="term" value="F:nucleic acid binding"/>
    <property type="evidence" value="ECO:0007669"/>
    <property type="project" value="InterPro"/>
</dbReference>
<feature type="non-terminal residue" evidence="1">
    <location>
        <position position="130"/>
    </location>
</feature>
<dbReference type="PANTHER" id="PTHR23022:SF135">
    <property type="entry name" value="SI:DKEY-77F5.3"/>
    <property type="match status" value="1"/>
</dbReference>
<dbReference type="InterPro" id="IPR052338">
    <property type="entry name" value="Transposase_5"/>
</dbReference>
<sequence length="130" mass="15263">MLRTFMAEWAIRKPLVTAINAFKRHQWCKDHKGWSSQQWQQVIWSDESSFTLFQMTGRIYVWRTPKEEFYPECLLLTVKHGDGAIMVWGVISWHGFGSFVILHGRITSNHYLSILADHVHPFVQTVFPGE</sequence>
<dbReference type="Gene3D" id="3.30.420.10">
    <property type="entry name" value="Ribonuclease H-like superfamily/Ribonuclease H"/>
    <property type="match status" value="1"/>
</dbReference>
<dbReference type="InterPro" id="IPR036397">
    <property type="entry name" value="RNaseH_sf"/>
</dbReference>
<dbReference type="OrthoDB" id="6503912at2759"/>
<evidence type="ECO:0000313" key="2">
    <source>
        <dbReference type="Proteomes" id="UP000054359"/>
    </source>
</evidence>
<dbReference type="OMA" id="GRITSNH"/>
<dbReference type="AlphaFoldDB" id="A0A087TEN4"/>
<gene>
    <name evidence="1" type="ORF">X975_00078</name>
</gene>
<proteinExistence type="predicted"/>
<name>A0A087TEN4_STEMI</name>
<organism evidence="1 2">
    <name type="scientific">Stegodyphus mimosarum</name>
    <name type="common">African social velvet spider</name>
    <dbReference type="NCBI Taxonomy" id="407821"/>
    <lineage>
        <taxon>Eukaryota</taxon>
        <taxon>Metazoa</taxon>
        <taxon>Ecdysozoa</taxon>
        <taxon>Arthropoda</taxon>
        <taxon>Chelicerata</taxon>
        <taxon>Arachnida</taxon>
        <taxon>Araneae</taxon>
        <taxon>Araneomorphae</taxon>
        <taxon>Entelegynae</taxon>
        <taxon>Eresoidea</taxon>
        <taxon>Eresidae</taxon>
        <taxon>Stegodyphus</taxon>
    </lineage>
</organism>
<reference evidence="1 2" key="1">
    <citation type="submission" date="2013-11" db="EMBL/GenBank/DDBJ databases">
        <title>Genome sequencing of Stegodyphus mimosarum.</title>
        <authorList>
            <person name="Bechsgaard J."/>
        </authorList>
    </citation>
    <scope>NUCLEOTIDE SEQUENCE [LARGE SCALE GENOMIC DNA]</scope>
</reference>
<evidence type="ECO:0000313" key="1">
    <source>
        <dbReference type="EMBL" id="KFM63573.1"/>
    </source>
</evidence>
<keyword evidence="2" id="KW-1185">Reference proteome</keyword>
<dbReference type="PANTHER" id="PTHR23022">
    <property type="entry name" value="TRANSPOSABLE ELEMENT-RELATED"/>
    <property type="match status" value="1"/>
</dbReference>
<accession>A0A087TEN4</accession>
<dbReference type="EMBL" id="KK114875">
    <property type="protein sequence ID" value="KFM63573.1"/>
    <property type="molecule type" value="Genomic_DNA"/>
</dbReference>